<keyword evidence="3" id="KW-1185">Reference proteome</keyword>
<organism evidence="2 3">
    <name type="scientific">Armillaria solidipes</name>
    <dbReference type="NCBI Taxonomy" id="1076256"/>
    <lineage>
        <taxon>Eukaryota</taxon>
        <taxon>Fungi</taxon>
        <taxon>Dikarya</taxon>
        <taxon>Basidiomycota</taxon>
        <taxon>Agaricomycotina</taxon>
        <taxon>Agaricomycetes</taxon>
        <taxon>Agaricomycetidae</taxon>
        <taxon>Agaricales</taxon>
        <taxon>Marasmiineae</taxon>
        <taxon>Physalacriaceae</taxon>
        <taxon>Armillaria</taxon>
    </lineage>
</organism>
<feature type="compositionally biased region" description="Low complexity" evidence="1">
    <location>
        <begin position="132"/>
        <end position="141"/>
    </location>
</feature>
<gene>
    <name evidence="2" type="ORF">ARMSODRAFT_1024437</name>
</gene>
<dbReference type="AlphaFoldDB" id="A0A2H3B1V1"/>
<sequence length="161" mass="17597">MEQQAAPVIPSQIPDMQPLARSLPPASDGQPFPAAPEQSRPATRDSLRVMEPVCNATSDTDSMLSGRAPMPMHLLQPRLPRLPEVKIPEYRIPEPRPVYEDAGATTCLTSCLSSPRLLQFQSPSRYPKRLPSSCSPSYSQSVTPTVPKNILDSQPGHAVEE</sequence>
<name>A0A2H3B1V1_9AGAR</name>
<dbReference type="Proteomes" id="UP000218334">
    <property type="component" value="Unassembled WGS sequence"/>
</dbReference>
<evidence type="ECO:0000256" key="1">
    <source>
        <dbReference type="SAM" id="MobiDB-lite"/>
    </source>
</evidence>
<dbReference type="STRING" id="1076256.A0A2H3B1V1"/>
<evidence type="ECO:0000313" key="3">
    <source>
        <dbReference type="Proteomes" id="UP000218334"/>
    </source>
</evidence>
<evidence type="ECO:0000313" key="2">
    <source>
        <dbReference type="EMBL" id="PBK62884.1"/>
    </source>
</evidence>
<proteinExistence type="predicted"/>
<accession>A0A2H3B1V1</accession>
<feature type="region of interest" description="Disordered" evidence="1">
    <location>
        <begin position="1"/>
        <end position="48"/>
    </location>
</feature>
<reference evidence="3" key="1">
    <citation type="journal article" date="2017" name="Nat. Ecol. Evol.">
        <title>Genome expansion and lineage-specific genetic innovations in the forest pathogenic fungi Armillaria.</title>
        <authorList>
            <person name="Sipos G."/>
            <person name="Prasanna A.N."/>
            <person name="Walter M.C."/>
            <person name="O'Connor E."/>
            <person name="Balint B."/>
            <person name="Krizsan K."/>
            <person name="Kiss B."/>
            <person name="Hess J."/>
            <person name="Varga T."/>
            <person name="Slot J."/>
            <person name="Riley R."/>
            <person name="Boka B."/>
            <person name="Rigling D."/>
            <person name="Barry K."/>
            <person name="Lee J."/>
            <person name="Mihaltcheva S."/>
            <person name="LaButti K."/>
            <person name="Lipzen A."/>
            <person name="Waldron R."/>
            <person name="Moloney N.M."/>
            <person name="Sperisen C."/>
            <person name="Kredics L."/>
            <person name="Vagvoelgyi C."/>
            <person name="Patrignani A."/>
            <person name="Fitzpatrick D."/>
            <person name="Nagy I."/>
            <person name="Doyle S."/>
            <person name="Anderson J.B."/>
            <person name="Grigoriev I.V."/>
            <person name="Gueldener U."/>
            <person name="Muensterkoetter M."/>
            <person name="Nagy L.G."/>
        </authorList>
    </citation>
    <scope>NUCLEOTIDE SEQUENCE [LARGE SCALE GENOMIC DNA]</scope>
    <source>
        <strain evidence="3">28-4</strain>
    </source>
</reference>
<dbReference type="EMBL" id="KZ293462">
    <property type="protein sequence ID" value="PBK62884.1"/>
    <property type="molecule type" value="Genomic_DNA"/>
</dbReference>
<protein>
    <submittedName>
        <fullName evidence="2">Uncharacterized protein</fullName>
    </submittedName>
</protein>
<feature type="region of interest" description="Disordered" evidence="1">
    <location>
        <begin position="123"/>
        <end position="161"/>
    </location>
</feature>